<dbReference type="EMBL" id="AVOT02059912">
    <property type="protein sequence ID" value="MBW0553494.1"/>
    <property type="molecule type" value="Genomic_DNA"/>
</dbReference>
<organism evidence="2 3">
    <name type="scientific">Austropuccinia psidii MF-1</name>
    <dbReference type="NCBI Taxonomy" id="1389203"/>
    <lineage>
        <taxon>Eukaryota</taxon>
        <taxon>Fungi</taxon>
        <taxon>Dikarya</taxon>
        <taxon>Basidiomycota</taxon>
        <taxon>Pucciniomycotina</taxon>
        <taxon>Pucciniomycetes</taxon>
        <taxon>Pucciniales</taxon>
        <taxon>Sphaerophragmiaceae</taxon>
        <taxon>Austropuccinia</taxon>
    </lineage>
</organism>
<proteinExistence type="predicted"/>
<sequence length="124" mass="13979">MSFPNNNPYYQPIAGSSSGQDALEQMKNALSQCDQLVAQLMQKAEDEDEEQNNPCGSRKNKGKGRSIPLQDNMANCSLPSSSREKPLEKTRRTQTPTPHHTQSVKRNPIQMLMRDAPPDFKYTK</sequence>
<reference evidence="2" key="1">
    <citation type="submission" date="2021-03" db="EMBL/GenBank/DDBJ databases">
        <title>Draft genome sequence of rust myrtle Austropuccinia psidii MF-1, a brazilian biotype.</title>
        <authorList>
            <person name="Quecine M.C."/>
            <person name="Pachon D.M.R."/>
            <person name="Bonatelli M.L."/>
            <person name="Correr F.H."/>
            <person name="Franceschini L.M."/>
            <person name="Leite T.F."/>
            <person name="Margarido G.R.A."/>
            <person name="Almeida C.A."/>
            <person name="Ferrarezi J.A."/>
            <person name="Labate C.A."/>
        </authorList>
    </citation>
    <scope>NUCLEOTIDE SEQUENCE</scope>
    <source>
        <strain evidence="2">MF-1</strain>
    </source>
</reference>
<gene>
    <name evidence="2" type="ORF">O181_093209</name>
</gene>
<evidence type="ECO:0000313" key="2">
    <source>
        <dbReference type="EMBL" id="MBW0553494.1"/>
    </source>
</evidence>
<evidence type="ECO:0000256" key="1">
    <source>
        <dbReference type="SAM" id="MobiDB-lite"/>
    </source>
</evidence>
<name>A0A9Q3J104_9BASI</name>
<feature type="region of interest" description="Disordered" evidence="1">
    <location>
        <begin position="1"/>
        <end position="26"/>
    </location>
</feature>
<evidence type="ECO:0000313" key="3">
    <source>
        <dbReference type="Proteomes" id="UP000765509"/>
    </source>
</evidence>
<comment type="caution">
    <text evidence="2">The sequence shown here is derived from an EMBL/GenBank/DDBJ whole genome shotgun (WGS) entry which is preliminary data.</text>
</comment>
<dbReference type="Proteomes" id="UP000765509">
    <property type="component" value="Unassembled WGS sequence"/>
</dbReference>
<protein>
    <submittedName>
        <fullName evidence="2">Uncharacterized protein</fullName>
    </submittedName>
</protein>
<keyword evidence="3" id="KW-1185">Reference proteome</keyword>
<feature type="non-terminal residue" evidence="2">
    <location>
        <position position="124"/>
    </location>
</feature>
<feature type="compositionally biased region" description="Polar residues" evidence="1">
    <location>
        <begin position="72"/>
        <end position="81"/>
    </location>
</feature>
<feature type="compositionally biased region" description="Polar residues" evidence="1">
    <location>
        <begin position="1"/>
        <end position="20"/>
    </location>
</feature>
<dbReference type="AlphaFoldDB" id="A0A9Q3J104"/>
<feature type="compositionally biased region" description="Basic and acidic residues" evidence="1">
    <location>
        <begin position="82"/>
        <end position="91"/>
    </location>
</feature>
<accession>A0A9Q3J104</accession>
<feature type="region of interest" description="Disordered" evidence="1">
    <location>
        <begin position="40"/>
        <end position="124"/>
    </location>
</feature>